<dbReference type="OrthoDB" id="9805577at2"/>
<evidence type="ECO:0000259" key="13">
    <source>
        <dbReference type="Pfam" id="PF02705"/>
    </source>
</evidence>
<dbReference type="Proteomes" id="UP000071392">
    <property type="component" value="Unassembled WGS sequence"/>
</dbReference>
<dbReference type="GO" id="GO:0015293">
    <property type="term" value="F:symporter activity"/>
    <property type="evidence" value="ECO:0007669"/>
    <property type="project" value="UniProtKB-UniRule"/>
</dbReference>
<dbReference type="PANTHER" id="PTHR30540">
    <property type="entry name" value="OSMOTIC STRESS POTASSIUM TRANSPORTER"/>
    <property type="match status" value="1"/>
</dbReference>
<keyword evidence="16" id="KW-1185">Reference proteome</keyword>
<evidence type="ECO:0000256" key="10">
    <source>
        <dbReference type="ARBA" id="ARBA00023065"/>
    </source>
</evidence>
<comment type="catalytic activity">
    <reaction evidence="12">
        <text>K(+)(in) + H(+)(in) = K(+)(out) + H(+)(out)</text>
        <dbReference type="Rhea" id="RHEA:28490"/>
        <dbReference type="ChEBI" id="CHEBI:15378"/>
        <dbReference type="ChEBI" id="CHEBI:29103"/>
    </reaction>
</comment>
<feature type="transmembrane region" description="Helical" evidence="12">
    <location>
        <begin position="156"/>
        <end position="174"/>
    </location>
</feature>
<evidence type="ECO:0000256" key="11">
    <source>
        <dbReference type="ARBA" id="ARBA00023136"/>
    </source>
</evidence>
<evidence type="ECO:0000256" key="2">
    <source>
        <dbReference type="ARBA" id="ARBA00007019"/>
    </source>
</evidence>
<feature type="transmembrane region" description="Helical" evidence="12">
    <location>
        <begin position="186"/>
        <end position="206"/>
    </location>
</feature>
<keyword evidence="6 12" id="KW-0812">Transmembrane</keyword>
<comment type="similarity">
    <text evidence="2 12">Belongs to the HAK/KUP transporter (TC 2.A.72) family.</text>
</comment>
<dbReference type="STRING" id="1548208.AXK12_06565"/>
<gene>
    <name evidence="12" type="primary">kup</name>
    <name evidence="15" type="ORF">AXK12_06565</name>
</gene>
<accession>A0A139SKA7</accession>
<organism evidence="15 16">
    <name type="scientific">Cephaloticoccus capnophilus</name>
    <dbReference type="NCBI Taxonomy" id="1548208"/>
    <lineage>
        <taxon>Bacteria</taxon>
        <taxon>Pseudomonadati</taxon>
        <taxon>Verrucomicrobiota</taxon>
        <taxon>Opitutia</taxon>
        <taxon>Opitutales</taxon>
        <taxon>Opitutaceae</taxon>
        <taxon>Cephaloticoccus</taxon>
    </lineage>
</organism>
<evidence type="ECO:0000256" key="4">
    <source>
        <dbReference type="ARBA" id="ARBA00022475"/>
    </source>
</evidence>
<dbReference type="InterPro" id="IPR023051">
    <property type="entry name" value="Kup"/>
</dbReference>
<keyword evidence="9 12" id="KW-1133">Transmembrane helix</keyword>
<dbReference type="GO" id="GO:0015079">
    <property type="term" value="F:potassium ion transmembrane transporter activity"/>
    <property type="evidence" value="ECO:0007669"/>
    <property type="project" value="UniProtKB-UniRule"/>
</dbReference>
<feature type="transmembrane region" description="Helical" evidence="12">
    <location>
        <begin position="24"/>
        <end position="44"/>
    </location>
</feature>
<keyword evidence="10 12" id="KW-0406">Ion transport</keyword>
<dbReference type="Pfam" id="PF02705">
    <property type="entry name" value="K_trans"/>
    <property type="match status" value="1"/>
</dbReference>
<sequence>MPPAASGSHAPPPADPHKHTRAGLALIALGVVFGDIGTSPLYALRQSVALLPAEEVTSGLLGILSLIFWSLVGVVSVKYMGFVTRADNRGEGGIFALFVKSRLDSPDKKKKHQHRLRPHTILILIGACMLCGEGVITPAISVLSATEGLSLVAPETSPLVVPLAIMLLLGIFWFQSKGSEKIGRIYGPIMLLWFTVLGGLGLWQVIREPLVLQALAPWHGWRLLWQHPLEVSALLGAVVLAITGVESIYADMGHFGRRAIMHAWYVVALPALVLNYFGQGAHILAEHAAGHSVDNPFLAIAPEGAARLALMLLSVLAAVIASQALISGTFSMIRSAIQFGFFPRLKVLHTSAAHRAQIYIPLANAALCIGSITIVLAFQTSSSVAAAYGVAVTGAMVITTFAFYLVAQRAWGWSRARALPLCALFGVVDLAYFYSNLHKFADGGWVPLAISVALLVVMHTWRSGKNEVFARVYANDITEDELCNIAASPHITRVRGTAVFMAGNPKGTPLVLLHHVKANKVLHETVVLLSVMTSDAPYVPANERIEVRPIGENGVWRAIAHYGYMESPDVAALIEQLRDQGGVPLVPAEATYYFNREMIMSGGVARLPEWQKHFYGFLSRNARQARDYYQLPPMQIIEVGLPIQL</sequence>
<feature type="domain" description="K+ potassium transporter integral membrane" evidence="13">
    <location>
        <begin position="25"/>
        <end position="482"/>
    </location>
</feature>
<evidence type="ECO:0000256" key="1">
    <source>
        <dbReference type="ARBA" id="ARBA00004141"/>
    </source>
</evidence>
<dbReference type="GO" id="GO:0005886">
    <property type="term" value="C:plasma membrane"/>
    <property type="evidence" value="ECO:0007669"/>
    <property type="project" value="UniProtKB-SubCell"/>
</dbReference>
<feature type="transmembrane region" description="Helical" evidence="12">
    <location>
        <begin position="305"/>
        <end position="337"/>
    </location>
</feature>
<feature type="transmembrane region" description="Helical" evidence="12">
    <location>
        <begin position="121"/>
        <end position="144"/>
    </location>
</feature>
<feature type="transmembrane region" description="Helical" evidence="12">
    <location>
        <begin position="56"/>
        <end position="77"/>
    </location>
</feature>
<evidence type="ECO:0000256" key="3">
    <source>
        <dbReference type="ARBA" id="ARBA00022448"/>
    </source>
</evidence>
<keyword evidence="11 12" id="KW-0472">Membrane</keyword>
<keyword evidence="4 12" id="KW-1003">Cell membrane</keyword>
<dbReference type="EMBL" id="LSZP01000047">
    <property type="protein sequence ID" value="KXU34930.1"/>
    <property type="molecule type" value="Genomic_DNA"/>
</dbReference>
<evidence type="ECO:0000256" key="9">
    <source>
        <dbReference type="ARBA" id="ARBA00022989"/>
    </source>
</evidence>
<feature type="transmembrane region" description="Helical" evidence="12">
    <location>
        <begin position="358"/>
        <end position="379"/>
    </location>
</feature>
<feature type="domain" description="K+ potassium transporter C-terminal" evidence="14">
    <location>
        <begin position="496"/>
        <end position="645"/>
    </location>
</feature>
<comment type="function">
    <text evidence="12">Transport of potassium into the cell. Likely operates as a K(+):H(+) symporter.</text>
</comment>
<dbReference type="Pfam" id="PF22776">
    <property type="entry name" value="K_trans_C"/>
    <property type="match status" value="1"/>
</dbReference>
<name>A0A139SKA7_9BACT</name>
<dbReference type="PANTHER" id="PTHR30540:SF79">
    <property type="entry name" value="LOW AFFINITY POTASSIUM TRANSPORT SYSTEM PROTEIN KUP"/>
    <property type="match status" value="1"/>
</dbReference>
<feature type="transmembrane region" description="Helical" evidence="12">
    <location>
        <begin position="418"/>
        <end position="437"/>
    </location>
</feature>
<dbReference type="InterPro" id="IPR053952">
    <property type="entry name" value="K_trans_C"/>
</dbReference>
<comment type="caution">
    <text evidence="15">The sequence shown here is derived from an EMBL/GenBank/DDBJ whole genome shotgun (WGS) entry which is preliminary data.</text>
</comment>
<evidence type="ECO:0000256" key="8">
    <source>
        <dbReference type="ARBA" id="ARBA00022958"/>
    </source>
</evidence>
<keyword evidence="3 12" id="KW-0813">Transport</keyword>
<evidence type="ECO:0000313" key="16">
    <source>
        <dbReference type="Proteomes" id="UP000071392"/>
    </source>
</evidence>
<evidence type="ECO:0000259" key="14">
    <source>
        <dbReference type="Pfam" id="PF22776"/>
    </source>
</evidence>
<feature type="transmembrane region" description="Helical" evidence="12">
    <location>
        <begin position="231"/>
        <end position="250"/>
    </location>
</feature>
<dbReference type="InterPro" id="IPR003855">
    <property type="entry name" value="K+_transporter"/>
</dbReference>
<feature type="transmembrane region" description="Helical" evidence="12">
    <location>
        <begin position="385"/>
        <end position="406"/>
    </location>
</feature>
<dbReference type="InterPro" id="IPR053951">
    <property type="entry name" value="K_trans_N"/>
</dbReference>
<keyword evidence="8 12" id="KW-0630">Potassium</keyword>
<keyword evidence="7 12" id="KW-0769">Symport</keyword>
<dbReference type="HAMAP" id="MF_01522">
    <property type="entry name" value="Kup"/>
    <property type="match status" value="1"/>
</dbReference>
<feature type="transmembrane region" description="Helical" evidence="12">
    <location>
        <begin position="262"/>
        <end position="285"/>
    </location>
</feature>
<feature type="transmembrane region" description="Helical" evidence="12">
    <location>
        <begin position="443"/>
        <end position="461"/>
    </location>
</feature>
<evidence type="ECO:0000256" key="6">
    <source>
        <dbReference type="ARBA" id="ARBA00022692"/>
    </source>
</evidence>
<protein>
    <recommendedName>
        <fullName evidence="12">Probable potassium transport system protein Kup</fullName>
    </recommendedName>
</protein>
<evidence type="ECO:0000256" key="12">
    <source>
        <dbReference type="HAMAP-Rule" id="MF_01522"/>
    </source>
</evidence>
<evidence type="ECO:0000256" key="7">
    <source>
        <dbReference type="ARBA" id="ARBA00022847"/>
    </source>
</evidence>
<reference evidence="15 16" key="1">
    <citation type="submission" date="2016-02" db="EMBL/GenBank/DDBJ databases">
        <authorList>
            <person name="Wen L."/>
            <person name="He K."/>
            <person name="Yang H."/>
        </authorList>
    </citation>
    <scope>NUCLEOTIDE SEQUENCE [LARGE SCALE GENOMIC DNA]</scope>
    <source>
        <strain evidence="15 16">CV41</strain>
    </source>
</reference>
<keyword evidence="5 12" id="KW-0633">Potassium transport</keyword>
<evidence type="ECO:0000313" key="15">
    <source>
        <dbReference type="EMBL" id="KXU34930.1"/>
    </source>
</evidence>
<dbReference type="AlphaFoldDB" id="A0A139SKA7"/>
<comment type="subcellular location">
    <subcellularLocation>
        <location evidence="12">Cell membrane</location>
        <topology evidence="12">Multi-pass membrane protein</topology>
    </subcellularLocation>
    <subcellularLocation>
        <location evidence="1">Membrane</location>
        <topology evidence="1">Multi-pass membrane protein</topology>
    </subcellularLocation>
</comment>
<evidence type="ECO:0000256" key="5">
    <source>
        <dbReference type="ARBA" id="ARBA00022538"/>
    </source>
</evidence>
<proteinExistence type="inferred from homology"/>